<dbReference type="InterPro" id="IPR033704">
    <property type="entry name" value="dUTPase_trimeric"/>
</dbReference>
<dbReference type="GO" id="GO:0046081">
    <property type="term" value="P:dUTP catabolic process"/>
    <property type="evidence" value="ECO:0007669"/>
    <property type="project" value="InterPro"/>
</dbReference>
<organism evidence="7 10">
    <name type="scientific">Enterocloster aldenensis</name>
    <dbReference type="NCBI Taxonomy" id="358742"/>
    <lineage>
        <taxon>Bacteria</taxon>
        <taxon>Bacillati</taxon>
        <taxon>Bacillota</taxon>
        <taxon>Clostridia</taxon>
        <taxon>Lachnospirales</taxon>
        <taxon>Lachnospiraceae</taxon>
        <taxon>Enterocloster</taxon>
    </lineage>
</organism>
<proteinExistence type="inferred from homology"/>
<reference evidence="8 9" key="1">
    <citation type="journal article" date="2020" name="Cell Host Microbe">
        <title>Functional and Genomic Variation between Human-Derived Isolates of Lachnospiraceae Reveals Inter- and Intra-Species Diversity.</title>
        <authorList>
            <person name="Sorbara M.T."/>
            <person name="Littmann E.R."/>
            <person name="Fontana E."/>
            <person name="Moody T.U."/>
            <person name="Kohout C.E."/>
            <person name="Gjonbalaj M."/>
            <person name="Eaton V."/>
            <person name="Seok R."/>
            <person name="Leiner I.M."/>
            <person name="Pamer E.G."/>
        </authorList>
    </citation>
    <scope>NUCLEOTIDE SEQUENCE [LARGE SCALE GENOMIC DNA]</scope>
    <source>
        <strain evidence="8 9">MSK.1.17</strain>
    </source>
</reference>
<reference evidence="8" key="2">
    <citation type="submission" date="2020-02" db="EMBL/GenBank/DDBJ databases">
        <authorList>
            <person name="Littmann E."/>
            <person name="Sorbara M."/>
        </authorList>
    </citation>
    <scope>NUCLEOTIDE SEQUENCE</scope>
    <source>
        <strain evidence="8">MSK.1.17</strain>
    </source>
</reference>
<evidence type="ECO:0000256" key="5">
    <source>
        <dbReference type="ARBA" id="ARBA00047686"/>
    </source>
</evidence>
<dbReference type="Proteomes" id="UP001299608">
    <property type="component" value="Unassembled WGS sequence"/>
</dbReference>
<comment type="catalytic activity">
    <reaction evidence="5">
        <text>dUTP + H2O = dUMP + diphosphate + H(+)</text>
        <dbReference type="Rhea" id="RHEA:10248"/>
        <dbReference type="ChEBI" id="CHEBI:15377"/>
        <dbReference type="ChEBI" id="CHEBI:15378"/>
        <dbReference type="ChEBI" id="CHEBI:33019"/>
        <dbReference type="ChEBI" id="CHEBI:61555"/>
        <dbReference type="ChEBI" id="CHEBI:246422"/>
        <dbReference type="EC" id="3.6.1.23"/>
    </reaction>
</comment>
<dbReference type="RefSeq" id="WP_117562356.1">
    <property type="nucleotide sequence ID" value="NZ_BAABZL010000001.1"/>
</dbReference>
<evidence type="ECO:0000256" key="2">
    <source>
        <dbReference type="ARBA" id="ARBA00012379"/>
    </source>
</evidence>
<feature type="domain" description="dUTPase-like" evidence="6">
    <location>
        <begin position="38"/>
        <end position="167"/>
    </location>
</feature>
<evidence type="ECO:0000259" key="6">
    <source>
        <dbReference type="Pfam" id="PF00692"/>
    </source>
</evidence>
<keyword evidence="9" id="KW-1185">Reference proteome</keyword>
<gene>
    <name evidence="8" type="ORF">G5B36_21345</name>
    <name evidence="7" type="ORF">L0N08_13340</name>
</gene>
<dbReference type="GO" id="GO:0000287">
    <property type="term" value="F:magnesium ion binding"/>
    <property type="evidence" value="ECO:0007669"/>
    <property type="project" value="InterPro"/>
</dbReference>
<name>A0AAW5C1G7_9FIRM</name>
<sequence>MQRIAKFEKISFGQFKTDWIDTFPGTSQEAVTQIYEGIQMPRRATSGSAGYDFFTPVEITLKPGETIKVPTGIRANMEEGWVLQIFPRSSLGFKFRLQLNNTVGIIDSDYYYSDNEGHMFIKVTNDTNEGRTVELKPGTGFAQGIFLPFGITADDACTSSRNGGFGSTDVR</sequence>
<dbReference type="EC" id="3.6.1.23" evidence="2"/>
<evidence type="ECO:0000313" key="9">
    <source>
        <dbReference type="Proteomes" id="UP000669239"/>
    </source>
</evidence>
<dbReference type="GeneID" id="97207706"/>
<keyword evidence="4" id="KW-0546">Nucleotide metabolism</keyword>
<dbReference type="PANTHER" id="PTHR11241">
    <property type="entry name" value="DEOXYURIDINE 5'-TRIPHOSPHATE NUCLEOTIDOHYDROLASE"/>
    <property type="match status" value="1"/>
</dbReference>
<evidence type="ECO:0000256" key="4">
    <source>
        <dbReference type="ARBA" id="ARBA00023080"/>
    </source>
</evidence>
<dbReference type="CDD" id="cd07557">
    <property type="entry name" value="trimeric_dUTPase"/>
    <property type="match status" value="1"/>
</dbReference>
<dbReference type="AlphaFoldDB" id="A0AAW5C1G7"/>
<dbReference type="EMBL" id="JAAITT010000037">
    <property type="protein sequence ID" value="NSJ51234.1"/>
    <property type="molecule type" value="Genomic_DNA"/>
</dbReference>
<dbReference type="Pfam" id="PF00692">
    <property type="entry name" value="dUTPase"/>
    <property type="match status" value="1"/>
</dbReference>
<dbReference type="Gene3D" id="2.70.40.10">
    <property type="match status" value="1"/>
</dbReference>
<dbReference type="InterPro" id="IPR008181">
    <property type="entry name" value="dUTPase"/>
</dbReference>
<evidence type="ECO:0000256" key="1">
    <source>
        <dbReference type="ARBA" id="ARBA00006581"/>
    </source>
</evidence>
<dbReference type="InterPro" id="IPR029054">
    <property type="entry name" value="dUTPase-like"/>
</dbReference>
<evidence type="ECO:0000313" key="8">
    <source>
        <dbReference type="EMBL" id="NSJ51234.1"/>
    </source>
</evidence>
<evidence type="ECO:0000313" key="10">
    <source>
        <dbReference type="Proteomes" id="UP001299608"/>
    </source>
</evidence>
<evidence type="ECO:0000256" key="3">
    <source>
        <dbReference type="ARBA" id="ARBA00022801"/>
    </source>
</evidence>
<dbReference type="InterPro" id="IPR036157">
    <property type="entry name" value="dUTPase-like_sf"/>
</dbReference>
<dbReference type="GO" id="GO:0006226">
    <property type="term" value="P:dUMP biosynthetic process"/>
    <property type="evidence" value="ECO:0007669"/>
    <property type="project" value="InterPro"/>
</dbReference>
<dbReference type="GO" id="GO:0004170">
    <property type="term" value="F:dUTP diphosphatase activity"/>
    <property type="evidence" value="ECO:0007669"/>
    <property type="project" value="UniProtKB-EC"/>
</dbReference>
<dbReference type="EMBL" id="JAKNGE010000015">
    <property type="protein sequence ID" value="MCG4746401.1"/>
    <property type="molecule type" value="Genomic_DNA"/>
</dbReference>
<reference evidence="7" key="3">
    <citation type="submission" date="2022-01" db="EMBL/GenBank/DDBJ databases">
        <title>Collection of gut derived symbiotic bacterial strains cultured from healthy donors.</title>
        <authorList>
            <person name="Lin H."/>
            <person name="Kohout C."/>
            <person name="Waligurski E."/>
            <person name="Pamer E.G."/>
        </authorList>
    </citation>
    <scope>NUCLEOTIDE SEQUENCE</scope>
    <source>
        <strain evidence="7">DFI.6.55</strain>
    </source>
</reference>
<accession>A0AAW5C1G7</accession>
<keyword evidence="3" id="KW-0378">Hydrolase</keyword>
<dbReference type="PANTHER" id="PTHR11241:SF0">
    <property type="entry name" value="DEOXYURIDINE 5'-TRIPHOSPHATE NUCLEOTIDOHYDROLASE"/>
    <property type="match status" value="1"/>
</dbReference>
<comment type="caution">
    <text evidence="7">The sequence shown here is derived from an EMBL/GenBank/DDBJ whole genome shotgun (WGS) entry which is preliminary data.</text>
</comment>
<dbReference type="Proteomes" id="UP000669239">
    <property type="component" value="Unassembled WGS sequence"/>
</dbReference>
<protein>
    <recommendedName>
        <fullName evidence="2">dUTP diphosphatase</fullName>
        <ecNumber evidence="2">3.6.1.23</ecNumber>
    </recommendedName>
</protein>
<dbReference type="SUPFAM" id="SSF51283">
    <property type="entry name" value="dUTPase-like"/>
    <property type="match status" value="1"/>
</dbReference>
<evidence type="ECO:0000313" key="7">
    <source>
        <dbReference type="EMBL" id="MCG4746401.1"/>
    </source>
</evidence>
<comment type="similarity">
    <text evidence="1">Belongs to the dUTPase family.</text>
</comment>